<evidence type="ECO:0000256" key="5">
    <source>
        <dbReference type="ARBA" id="ARBA00022840"/>
    </source>
</evidence>
<evidence type="ECO:0000259" key="11">
    <source>
        <dbReference type="PROSITE" id="PS51194"/>
    </source>
</evidence>
<accession>A0ABR4FDY2</accession>
<gene>
    <name evidence="13" type="ORF">FJTKL_07951</name>
</gene>
<feature type="compositionally biased region" description="Low complexity" evidence="9">
    <location>
        <begin position="57"/>
        <end position="75"/>
    </location>
</feature>
<comment type="catalytic activity">
    <reaction evidence="6">
        <text>ATP + H2O = ADP + phosphate + H(+)</text>
        <dbReference type="Rhea" id="RHEA:13065"/>
        <dbReference type="ChEBI" id="CHEBI:15377"/>
        <dbReference type="ChEBI" id="CHEBI:15378"/>
        <dbReference type="ChEBI" id="CHEBI:30616"/>
        <dbReference type="ChEBI" id="CHEBI:43474"/>
        <dbReference type="ChEBI" id="CHEBI:456216"/>
        <dbReference type="EC" id="3.6.4.13"/>
    </reaction>
</comment>
<dbReference type="SUPFAM" id="SSF52540">
    <property type="entry name" value="P-loop containing nucleoside triphosphate hydrolases"/>
    <property type="match status" value="1"/>
</dbReference>
<keyword evidence="14" id="KW-1185">Reference proteome</keyword>
<evidence type="ECO:0000256" key="2">
    <source>
        <dbReference type="ARBA" id="ARBA00022741"/>
    </source>
</evidence>
<evidence type="ECO:0000259" key="12">
    <source>
        <dbReference type="PROSITE" id="PS51195"/>
    </source>
</evidence>
<evidence type="ECO:0000259" key="10">
    <source>
        <dbReference type="PROSITE" id="PS51192"/>
    </source>
</evidence>
<dbReference type="SMART" id="SM00487">
    <property type="entry name" value="DEXDc"/>
    <property type="match status" value="1"/>
</dbReference>
<dbReference type="InterPro" id="IPR014001">
    <property type="entry name" value="Helicase_ATP-bd"/>
</dbReference>
<evidence type="ECO:0000256" key="1">
    <source>
        <dbReference type="ARBA" id="ARBA00012552"/>
    </source>
</evidence>
<dbReference type="Gene3D" id="3.40.50.300">
    <property type="entry name" value="P-loop containing nucleotide triphosphate hydrolases"/>
    <property type="match status" value="2"/>
</dbReference>
<comment type="caution">
    <text evidence="13">The sequence shown here is derived from an EMBL/GenBank/DDBJ whole genome shotgun (WGS) entry which is preliminary data.</text>
</comment>
<protein>
    <recommendedName>
        <fullName evidence="1">RNA helicase</fullName>
        <ecNumber evidence="1">3.6.4.13</ecNumber>
    </recommendedName>
</protein>
<feature type="compositionally biased region" description="Gly residues" evidence="9">
    <location>
        <begin position="589"/>
        <end position="647"/>
    </location>
</feature>
<evidence type="ECO:0000256" key="8">
    <source>
        <dbReference type="RuleBase" id="RU000492"/>
    </source>
</evidence>
<dbReference type="InterPro" id="IPR000629">
    <property type="entry name" value="RNA-helicase_DEAD-box_CS"/>
</dbReference>
<feature type="compositionally biased region" description="Polar residues" evidence="9">
    <location>
        <begin position="47"/>
        <end position="56"/>
    </location>
</feature>
<evidence type="ECO:0000256" key="3">
    <source>
        <dbReference type="ARBA" id="ARBA00022801"/>
    </source>
</evidence>
<comment type="similarity">
    <text evidence="8">Belongs to the DEAD box helicase family.</text>
</comment>
<evidence type="ECO:0000313" key="13">
    <source>
        <dbReference type="EMBL" id="KAL2292909.1"/>
    </source>
</evidence>
<dbReference type="PROSITE" id="PS51194">
    <property type="entry name" value="HELICASE_CTER"/>
    <property type="match status" value="1"/>
</dbReference>
<reference evidence="13 14" key="1">
    <citation type="submission" date="2024-03" db="EMBL/GenBank/DDBJ databases">
        <title>A high-quality draft genome sequence of Diaporthe vaccinii, a causative agent of upright dieback and viscid rot disease in cranberry plants.</title>
        <authorList>
            <person name="Sarrasin M."/>
            <person name="Lang B.F."/>
            <person name="Burger G."/>
        </authorList>
    </citation>
    <scope>NUCLEOTIDE SEQUENCE [LARGE SCALE GENOMIC DNA]</scope>
    <source>
        <strain evidence="13 14">IS7</strain>
    </source>
</reference>
<keyword evidence="5 8" id="KW-0067">ATP-binding</keyword>
<dbReference type="InterPro" id="IPR001650">
    <property type="entry name" value="Helicase_C-like"/>
</dbReference>
<proteinExistence type="inferred from homology"/>
<evidence type="ECO:0000256" key="7">
    <source>
        <dbReference type="PROSITE-ProRule" id="PRU00552"/>
    </source>
</evidence>
<feature type="domain" description="Helicase C-terminal" evidence="11">
    <location>
        <begin position="413"/>
        <end position="561"/>
    </location>
</feature>
<feature type="compositionally biased region" description="Polar residues" evidence="9">
    <location>
        <begin position="16"/>
        <end position="27"/>
    </location>
</feature>
<dbReference type="Pfam" id="PF00271">
    <property type="entry name" value="Helicase_C"/>
    <property type="match status" value="1"/>
</dbReference>
<dbReference type="PROSITE" id="PS51192">
    <property type="entry name" value="HELICASE_ATP_BIND_1"/>
    <property type="match status" value="1"/>
</dbReference>
<dbReference type="Proteomes" id="UP001600888">
    <property type="component" value="Unassembled WGS sequence"/>
</dbReference>
<feature type="domain" description="Helicase ATP-binding" evidence="10">
    <location>
        <begin position="189"/>
        <end position="385"/>
    </location>
</feature>
<dbReference type="InterPro" id="IPR014014">
    <property type="entry name" value="RNA_helicase_DEAD_Q_motif"/>
</dbReference>
<evidence type="ECO:0000256" key="6">
    <source>
        <dbReference type="ARBA" id="ARBA00047984"/>
    </source>
</evidence>
<dbReference type="PROSITE" id="PS51195">
    <property type="entry name" value="Q_MOTIF"/>
    <property type="match status" value="1"/>
</dbReference>
<dbReference type="InterPro" id="IPR027417">
    <property type="entry name" value="P-loop_NTPase"/>
</dbReference>
<evidence type="ECO:0000256" key="4">
    <source>
        <dbReference type="ARBA" id="ARBA00022806"/>
    </source>
</evidence>
<sequence length="647" mass="69661">MSSGWGPKDASGSGWGSAQQPNDNSFGTAAMSAALPDTNGHGHTEATGASANNTIDGQSAQAAPGGPATEGAGADGWVPSMKYDYDQFADARGGDFDGNKRVYHWDGEEGDLGPEFPELEEELFGPADKRELPTGIDFSSMAQVELEQEGPVQIHPIMRFSEAGLHPAMMKNIELSGYRIPTPIQKYCLPAITRGHDVIGIAQTGSGKTAAYLIPILNKLMGKAKKLAAPRPNPATFRPGIDQPARAEPLVCVVVPTRELAIQIFMEARKFCYRSMLRPCVIYGGGPIRDQIDQLSKGCDILIASPGRLLDFMDRPQNLTLRRLKFMVIDEADEMLHDDWKEDFDKILGGGEQEEGNIQYLLFSATFPKRVRELAMTHLATEHVRFRVGRAGRANENIVQTIVQTDPSMKRQAMYDLLHSMPPARTLIFVNNKRSADELDDFLFNRGLPCTSIHADRTQLEREDAMRAFRKGTMPIMIATGVSARGIDVRNVCHVINFDLPSQDHGGIEEYTHRIGRTGRIGNRGLATSFYTERDEPLAAVLVRTLLETKQNVPEFLQQYMPEGEELENLQFPSEQDDDMGGADAGAWGEAGGDGGGDGGGDAGDAWGGGGGGGGDTGNAWGGAGDTSTAGGGGWETGGTSTGGGGW</sequence>
<name>A0ABR4FDY2_9PEZI</name>
<dbReference type="CDD" id="cd18787">
    <property type="entry name" value="SF2_C_DEAD"/>
    <property type="match status" value="1"/>
</dbReference>
<dbReference type="SMART" id="SM00490">
    <property type="entry name" value="HELICc"/>
    <property type="match status" value="1"/>
</dbReference>
<dbReference type="PANTHER" id="PTHR47958">
    <property type="entry name" value="ATP-DEPENDENT RNA HELICASE DBP3"/>
    <property type="match status" value="1"/>
</dbReference>
<feature type="region of interest" description="Disordered" evidence="9">
    <location>
        <begin position="1"/>
        <end position="75"/>
    </location>
</feature>
<feature type="region of interest" description="Disordered" evidence="9">
    <location>
        <begin position="573"/>
        <end position="647"/>
    </location>
</feature>
<dbReference type="InterPro" id="IPR011545">
    <property type="entry name" value="DEAD/DEAH_box_helicase_dom"/>
</dbReference>
<feature type="domain" description="DEAD-box RNA helicase Q" evidence="12">
    <location>
        <begin position="158"/>
        <end position="186"/>
    </location>
</feature>
<dbReference type="PROSITE" id="PS00039">
    <property type="entry name" value="DEAD_ATP_HELICASE"/>
    <property type="match status" value="1"/>
</dbReference>
<keyword evidence="2 8" id="KW-0547">Nucleotide-binding</keyword>
<evidence type="ECO:0000256" key="9">
    <source>
        <dbReference type="SAM" id="MobiDB-lite"/>
    </source>
</evidence>
<dbReference type="Pfam" id="PF00270">
    <property type="entry name" value="DEAD"/>
    <property type="match status" value="1"/>
</dbReference>
<evidence type="ECO:0000313" key="14">
    <source>
        <dbReference type="Proteomes" id="UP001600888"/>
    </source>
</evidence>
<dbReference type="EMBL" id="JBAWTH010000002">
    <property type="protein sequence ID" value="KAL2292909.1"/>
    <property type="molecule type" value="Genomic_DNA"/>
</dbReference>
<dbReference type="EC" id="3.6.4.13" evidence="1"/>
<organism evidence="13 14">
    <name type="scientific">Diaporthe vaccinii</name>
    <dbReference type="NCBI Taxonomy" id="105482"/>
    <lineage>
        <taxon>Eukaryota</taxon>
        <taxon>Fungi</taxon>
        <taxon>Dikarya</taxon>
        <taxon>Ascomycota</taxon>
        <taxon>Pezizomycotina</taxon>
        <taxon>Sordariomycetes</taxon>
        <taxon>Sordariomycetidae</taxon>
        <taxon>Diaporthales</taxon>
        <taxon>Diaporthaceae</taxon>
        <taxon>Diaporthe</taxon>
        <taxon>Diaporthe eres species complex</taxon>
    </lineage>
</organism>
<keyword evidence="3 8" id="KW-0378">Hydrolase</keyword>
<keyword evidence="4 8" id="KW-0347">Helicase</keyword>
<feature type="short sequence motif" description="Q motif" evidence="7">
    <location>
        <begin position="158"/>
        <end position="186"/>
    </location>
</feature>